<evidence type="ECO:0000256" key="1">
    <source>
        <dbReference type="ARBA" id="ARBA00007637"/>
    </source>
</evidence>
<dbReference type="InterPro" id="IPR036291">
    <property type="entry name" value="NAD(P)-bd_dom_sf"/>
</dbReference>
<sequence>MKKILIAGLGSIGAEIASAFYSKFEITCIDHGRYFDVIKQKLPEINLIKSDIHEKGLIKKLAKDSDIIYYLVDTGGVIDCINDPTKFYEINTIKFSNLVKELNSFDIHFFLLSSVFVYPNSQNCTEETKPKPETLYGKLRLKQEQILESNNIKSTILRVSNIFGYGNFVKVGNSGAIEKFIENIFSDKQITLHANGNQLVDYLYKNDLIFYLKNLVSESPGEIYNISTGKLQKIINIAEIISNTGKNLYQKNIRIKISNKNQIYPSSPLASSAKIIKKTHHNPSLNFNEKIQNMMDTYLQYER</sequence>
<reference evidence="3" key="1">
    <citation type="submission" date="2018-05" db="EMBL/GenBank/DDBJ databases">
        <authorList>
            <person name="Lanie J.A."/>
            <person name="Ng W.-L."/>
            <person name="Kazmierczak K.M."/>
            <person name="Andrzejewski T.M."/>
            <person name="Davidsen T.M."/>
            <person name="Wayne K.J."/>
            <person name="Tettelin H."/>
            <person name="Glass J.I."/>
            <person name="Rusch D."/>
            <person name="Podicherti R."/>
            <person name="Tsui H.-C.T."/>
            <person name="Winkler M.E."/>
        </authorList>
    </citation>
    <scope>NUCLEOTIDE SEQUENCE</scope>
</reference>
<comment type="similarity">
    <text evidence="1">Belongs to the NAD(P)-dependent epimerase/dehydratase family.</text>
</comment>
<protein>
    <recommendedName>
        <fullName evidence="2">NAD-dependent epimerase/dehydratase domain-containing protein</fullName>
    </recommendedName>
</protein>
<name>A0A381YA49_9ZZZZ</name>
<dbReference type="SUPFAM" id="SSF51735">
    <property type="entry name" value="NAD(P)-binding Rossmann-fold domains"/>
    <property type="match status" value="1"/>
</dbReference>
<dbReference type="EMBL" id="UINC01017758">
    <property type="protein sequence ID" value="SVA73986.1"/>
    <property type="molecule type" value="Genomic_DNA"/>
</dbReference>
<dbReference type="CDD" id="cd08946">
    <property type="entry name" value="SDR_e"/>
    <property type="match status" value="1"/>
</dbReference>
<evidence type="ECO:0000313" key="3">
    <source>
        <dbReference type="EMBL" id="SVA73986.1"/>
    </source>
</evidence>
<feature type="domain" description="NAD-dependent epimerase/dehydratase" evidence="2">
    <location>
        <begin position="4"/>
        <end position="226"/>
    </location>
</feature>
<evidence type="ECO:0000259" key="2">
    <source>
        <dbReference type="Pfam" id="PF01370"/>
    </source>
</evidence>
<gene>
    <name evidence="3" type="ORF">METZ01_LOCUS126840</name>
</gene>
<dbReference type="Gene3D" id="3.40.50.720">
    <property type="entry name" value="NAD(P)-binding Rossmann-like Domain"/>
    <property type="match status" value="1"/>
</dbReference>
<organism evidence="3">
    <name type="scientific">marine metagenome</name>
    <dbReference type="NCBI Taxonomy" id="408172"/>
    <lineage>
        <taxon>unclassified sequences</taxon>
        <taxon>metagenomes</taxon>
        <taxon>ecological metagenomes</taxon>
    </lineage>
</organism>
<accession>A0A381YA49</accession>
<dbReference type="Pfam" id="PF01370">
    <property type="entry name" value="Epimerase"/>
    <property type="match status" value="1"/>
</dbReference>
<dbReference type="AlphaFoldDB" id="A0A381YA49"/>
<dbReference type="PANTHER" id="PTHR43000">
    <property type="entry name" value="DTDP-D-GLUCOSE 4,6-DEHYDRATASE-RELATED"/>
    <property type="match status" value="1"/>
</dbReference>
<dbReference type="InterPro" id="IPR001509">
    <property type="entry name" value="Epimerase_deHydtase"/>
</dbReference>
<proteinExistence type="inferred from homology"/>